<keyword evidence="1" id="KW-0472">Membrane</keyword>
<keyword evidence="1" id="KW-1133">Transmembrane helix</keyword>
<protein>
    <recommendedName>
        <fullName evidence="4">DUF1294 domain-containing protein</fullName>
    </recommendedName>
</protein>
<sequence length="133" mass="14345">MRVHAPRRRDRPAPWSMASALAIPVFVLVYAAVALLWHVPAWVAGLYLAASAVCFLAYARDKSAATAGGGRTSERALLLLGLAGGWPGAILAQQRYRHKTSKAAFRLAFWGTVVLNAAAFLALHVPLLQAWRA</sequence>
<comment type="caution">
    <text evidence="2">The sequence shown here is derived from an EMBL/GenBank/DDBJ whole genome shotgun (WGS) entry which is preliminary data.</text>
</comment>
<dbReference type="Proteomes" id="UP000626210">
    <property type="component" value="Unassembled WGS sequence"/>
</dbReference>
<keyword evidence="1" id="KW-0812">Transmembrane</keyword>
<keyword evidence="3" id="KW-1185">Reference proteome</keyword>
<proteinExistence type="predicted"/>
<feature type="transmembrane region" description="Helical" evidence="1">
    <location>
        <begin position="39"/>
        <end position="58"/>
    </location>
</feature>
<evidence type="ECO:0000313" key="2">
    <source>
        <dbReference type="EMBL" id="GHC93334.1"/>
    </source>
</evidence>
<feature type="transmembrane region" description="Helical" evidence="1">
    <location>
        <begin position="108"/>
        <end position="128"/>
    </location>
</feature>
<evidence type="ECO:0000313" key="3">
    <source>
        <dbReference type="Proteomes" id="UP000626210"/>
    </source>
</evidence>
<dbReference type="InterPro" id="IPR010718">
    <property type="entry name" value="DUF1294"/>
</dbReference>
<dbReference type="EMBL" id="BMYK01000017">
    <property type="protein sequence ID" value="GHC93334.1"/>
    <property type="molecule type" value="Genomic_DNA"/>
</dbReference>
<organism evidence="2 3">
    <name type="scientific">Pseudorhodoferax aquiterrae</name>
    <dbReference type="NCBI Taxonomy" id="747304"/>
    <lineage>
        <taxon>Bacteria</taxon>
        <taxon>Pseudomonadati</taxon>
        <taxon>Pseudomonadota</taxon>
        <taxon>Betaproteobacteria</taxon>
        <taxon>Burkholderiales</taxon>
        <taxon>Comamonadaceae</taxon>
    </lineage>
</organism>
<accession>A0ABQ3G856</accession>
<gene>
    <name evidence="2" type="ORF">GCM10007320_44170</name>
</gene>
<reference evidence="3" key="1">
    <citation type="journal article" date="2019" name="Int. J. Syst. Evol. Microbiol.">
        <title>The Global Catalogue of Microorganisms (GCM) 10K type strain sequencing project: providing services to taxonomists for standard genome sequencing and annotation.</title>
        <authorList>
            <consortium name="The Broad Institute Genomics Platform"/>
            <consortium name="The Broad Institute Genome Sequencing Center for Infectious Disease"/>
            <person name="Wu L."/>
            <person name="Ma J."/>
        </authorList>
    </citation>
    <scope>NUCLEOTIDE SEQUENCE [LARGE SCALE GENOMIC DNA]</scope>
    <source>
        <strain evidence="3">KCTC 23314</strain>
    </source>
</reference>
<name>A0ABQ3G856_9BURK</name>
<evidence type="ECO:0008006" key="4">
    <source>
        <dbReference type="Google" id="ProtNLM"/>
    </source>
</evidence>
<feature type="transmembrane region" description="Helical" evidence="1">
    <location>
        <begin position="12"/>
        <end position="33"/>
    </location>
</feature>
<dbReference type="Pfam" id="PF06961">
    <property type="entry name" value="DUF1294"/>
    <property type="match status" value="1"/>
</dbReference>
<evidence type="ECO:0000256" key="1">
    <source>
        <dbReference type="SAM" id="Phobius"/>
    </source>
</evidence>